<evidence type="ECO:0000256" key="3">
    <source>
        <dbReference type="ARBA" id="ARBA00022692"/>
    </source>
</evidence>
<keyword evidence="3 7" id="KW-0812">Transmembrane</keyword>
<evidence type="ECO:0000256" key="1">
    <source>
        <dbReference type="ARBA" id="ARBA00004141"/>
    </source>
</evidence>
<protein>
    <submittedName>
        <fullName evidence="8">GL10851</fullName>
    </submittedName>
</protein>
<keyword evidence="4" id="KW-0769">Symport</keyword>
<dbReference type="InterPro" id="IPR036259">
    <property type="entry name" value="MFS_trans_sf"/>
</dbReference>
<keyword evidence="6 7" id="KW-0472">Membrane</keyword>
<dbReference type="EMBL" id="CH479181">
    <property type="protein sequence ID" value="EDW31642.1"/>
    <property type="molecule type" value="Genomic_DNA"/>
</dbReference>
<dbReference type="InterPro" id="IPR050382">
    <property type="entry name" value="MFS_Na/Anion_cotransporter"/>
</dbReference>
<reference evidence="8 9" key="1">
    <citation type="journal article" date="2007" name="Nature">
        <title>Evolution of genes and genomes on the Drosophila phylogeny.</title>
        <authorList>
            <consortium name="Drosophila 12 Genomes Consortium"/>
            <person name="Clark A.G."/>
            <person name="Eisen M.B."/>
            <person name="Smith D.R."/>
            <person name="Bergman C.M."/>
            <person name="Oliver B."/>
            <person name="Markow T.A."/>
            <person name="Kaufman T.C."/>
            <person name="Kellis M."/>
            <person name="Gelbart W."/>
            <person name="Iyer V.N."/>
            <person name="Pollard D.A."/>
            <person name="Sackton T.B."/>
            <person name="Larracuente A.M."/>
            <person name="Singh N.D."/>
            <person name="Abad J.P."/>
            <person name="Abt D.N."/>
            <person name="Adryan B."/>
            <person name="Aguade M."/>
            <person name="Akashi H."/>
            <person name="Anderson W.W."/>
            <person name="Aquadro C.F."/>
            <person name="Ardell D.H."/>
            <person name="Arguello R."/>
            <person name="Artieri C.G."/>
            <person name="Barbash D.A."/>
            <person name="Barker D."/>
            <person name="Barsanti P."/>
            <person name="Batterham P."/>
            <person name="Batzoglou S."/>
            <person name="Begun D."/>
            <person name="Bhutkar A."/>
            <person name="Blanco E."/>
            <person name="Bosak S.A."/>
            <person name="Bradley R.K."/>
            <person name="Brand A.D."/>
            <person name="Brent M.R."/>
            <person name="Brooks A.N."/>
            <person name="Brown R.H."/>
            <person name="Butlin R.K."/>
            <person name="Caggese C."/>
            <person name="Calvi B.R."/>
            <person name="Bernardo de Carvalho A."/>
            <person name="Caspi A."/>
            <person name="Castrezana S."/>
            <person name="Celniker S.E."/>
            <person name="Chang J.L."/>
            <person name="Chapple C."/>
            <person name="Chatterji S."/>
            <person name="Chinwalla A."/>
            <person name="Civetta A."/>
            <person name="Clifton S.W."/>
            <person name="Comeron J.M."/>
            <person name="Costello J.C."/>
            <person name="Coyne J.A."/>
            <person name="Daub J."/>
            <person name="David R.G."/>
            <person name="Delcher A.L."/>
            <person name="Delehaunty K."/>
            <person name="Do C.B."/>
            <person name="Ebling H."/>
            <person name="Edwards K."/>
            <person name="Eickbush T."/>
            <person name="Evans J.D."/>
            <person name="Filipski A."/>
            <person name="Findeiss S."/>
            <person name="Freyhult E."/>
            <person name="Fulton L."/>
            <person name="Fulton R."/>
            <person name="Garcia A.C."/>
            <person name="Gardiner A."/>
            <person name="Garfield D.A."/>
            <person name="Garvin B.E."/>
            <person name="Gibson G."/>
            <person name="Gilbert D."/>
            <person name="Gnerre S."/>
            <person name="Godfrey J."/>
            <person name="Good R."/>
            <person name="Gotea V."/>
            <person name="Gravely B."/>
            <person name="Greenberg A.J."/>
            <person name="Griffiths-Jones S."/>
            <person name="Gross S."/>
            <person name="Guigo R."/>
            <person name="Gustafson E.A."/>
            <person name="Haerty W."/>
            <person name="Hahn M.W."/>
            <person name="Halligan D.L."/>
            <person name="Halpern A.L."/>
            <person name="Halter G.M."/>
            <person name="Han M.V."/>
            <person name="Heger A."/>
            <person name="Hillier L."/>
            <person name="Hinrichs A.S."/>
            <person name="Holmes I."/>
            <person name="Hoskins R.A."/>
            <person name="Hubisz M.J."/>
            <person name="Hultmark D."/>
            <person name="Huntley M.A."/>
            <person name="Jaffe D.B."/>
            <person name="Jagadeeshan S."/>
            <person name="Jeck W.R."/>
            <person name="Johnson J."/>
            <person name="Jones C.D."/>
            <person name="Jordan W.C."/>
            <person name="Karpen G.H."/>
            <person name="Kataoka E."/>
            <person name="Keightley P.D."/>
            <person name="Kheradpour P."/>
            <person name="Kirkness E.F."/>
            <person name="Koerich L.B."/>
            <person name="Kristiansen K."/>
            <person name="Kudrna D."/>
            <person name="Kulathinal R.J."/>
            <person name="Kumar S."/>
            <person name="Kwok R."/>
            <person name="Lander E."/>
            <person name="Langley C.H."/>
            <person name="Lapoint R."/>
            <person name="Lazzaro B.P."/>
            <person name="Lee S.J."/>
            <person name="Levesque L."/>
            <person name="Li R."/>
            <person name="Lin C.F."/>
            <person name="Lin M.F."/>
            <person name="Lindblad-Toh K."/>
            <person name="Llopart A."/>
            <person name="Long M."/>
            <person name="Low L."/>
            <person name="Lozovsky E."/>
            <person name="Lu J."/>
            <person name="Luo M."/>
            <person name="Machado C.A."/>
            <person name="Makalowski W."/>
            <person name="Marzo M."/>
            <person name="Matsuda M."/>
            <person name="Matzkin L."/>
            <person name="McAllister B."/>
            <person name="McBride C.S."/>
            <person name="McKernan B."/>
            <person name="McKernan K."/>
            <person name="Mendez-Lago M."/>
            <person name="Minx P."/>
            <person name="Mollenhauer M.U."/>
            <person name="Montooth K."/>
            <person name="Mount S.M."/>
            <person name="Mu X."/>
            <person name="Myers E."/>
            <person name="Negre B."/>
            <person name="Newfeld S."/>
            <person name="Nielsen R."/>
            <person name="Noor M.A."/>
            <person name="O'Grady P."/>
            <person name="Pachter L."/>
            <person name="Papaceit M."/>
            <person name="Parisi M.J."/>
            <person name="Parisi M."/>
            <person name="Parts L."/>
            <person name="Pedersen J.S."/>
            <person name="Pesole G."/>
            <person name="Phillippy A.M."/>
            <person name="Ponting C.P."/>
            <person name="Pop M."/>
            <person name="Porcelli D."/>
            <person name="Powell J.R."/>
            <person name="Prohaska S."/>
            <person name="Pruitt K."/>
            <person name="Puig M."/>
            <person name="Quesneville H."/>
            <person name="Ram K.R."/>
            <person name="Rand D."/>
            <person name="Rasmussen M.D."/>
            <person name="Reed L.K."/>
            <person name="Reenan R."/>
            <person name="Reily A."/>
            <person name="Remington K.A."/>
            <person name="Rieger T.T."/>
            <person name="Ritchie M.G."/>
            <person name="Robin C."/>
            <person name="Rogers Y.H."/>
            <person name="Rohde C."/>
            <person name="Rozas J."/>
            <person name="Rubenfield M.J."/>
            <person name="Ruiz A."/>
            <person name="Russo S."/>
            <person name="Salzberg S.L."/>
            <person name="Sanchez-Gracia A."/>
            <person name="Saranga D.J."/>
            <person name="Sato H."/>
            <person name="Schaeffer S.W."/>
            <person name="Schatz M.C."/>
            <person name="Schlenke T."/>
            <person name="Schwartz R."/>
            <person name="Segarra C."/>
            <person name="Singh R.S."/>
            <person name="Sirot L."/>
            <person name="Sirota M."/>
            <person name="Sisneros N.B."/>
            <person name="Smith C.D."/>
            <person name="Smith T.F."/>
            <person name="Spieth J."/>
            <person name="Stage D.E."/>
            <person name="Stark A."/>
            <person name="Stephan W."/>
            <person name="Strausberg R.L."/>
            <person name="Strempel S."/>
            <person name="Sturgill D."/>
            <person name="Sutton G."/>
            <person name="Sutton G.G."/>
            <person name="Tao W."/>
            <person name="Teichmann S."/>
            <person name="Tobari Y.N."/>
            <person name="Tomimura Y."/>
            <person name="Tsolas J.M."/>
            <person name="Valente V.L."/>
            <person name="Venter E."/>
            <person name="Venter J.C."/>
            <person name="Vicario S."/>
            <person name="Vieira F.G."/>
            <person name="Vilella A.J."/>
            <person name="Villasante A."/>
            <person name="Walenz B."/>
            <person name="Wang J."/>
            <person name="Wasserman M."/>
            <person name="Watts T."/>
            <person name="Wilson D."/>
            <person name="Wilson R.K."/>
            <person name="Wing R.A."/>
            <person name="Wolfner M.F."/>
            <person name="Wong A."/>
            <person name="Wong G.K."/>
            <person name="Wu C.I."/>
            <person name="Wu G."/>
            <person name="Yamamoto D."/>
            <person name="Yang H.P."/>
            <person name="Yang S.P."/>
            <person name="Yorke J.A."/>
            <person name="Yoshida K."/>
            <person name="Zdobnov E."/>
            <person name="Zhang P."/>
            <person name="Zhang Y."/>
            <person name="Zimin A.V."/>
            <person name="Baldwin J."/>
            <person name="Abdouelleil A."/>
            <person name="Abdulkadir J."/>
            <person name="Abebe A."/>
            <person name="Abera B."/>
            <person name="Abreu J."/>
            <person name="Acer S.C."/>
            <person name="Aftuck L."/>
            <person name="Alexander A."/>
            <person name="An P."/>
            <person name="Anderson E."/>
            <person name="Anderson S."/>
            <person name="Arachi H."/>
            <person name="Azer M."/>
            <person name="Bachantsang P."/>
            <person name="Barry A."/>
            <person name="Bayul T."/>
            <person name="Berlin A."/>
            <person name="Bessette D."/>
            <person name="Bloom T."/>
            <person name="Blye J."/>
            <person name="Boguslavskiy L."/>
            <person name="Bonnet C."/>
            <person name="Boukhgalter B."/>
            <person name="Bourzgui I."/>
            <person name="Brown A."/>
            <person name="Cahill P."/>
            <person name="Channer S."/>
            <person name="Cheshatsang Y."/>
            <person name="Chuda L."/>
            <person name="Citroen M."/>
            <person name="Collymore A."/>
            <person name="Cooke P."/>
            <person name="Costello M."/>
            <person name="D'Aco K."/>
            <person name="Daza R."/>
            <person name="De Haan G."/>
            <person name="DeGray S."/>
            <person name="DeMaso C."/>
            <person name="Dhargay N."/>
            <person name="Dooley K."/>
            <person name="Dooley E."/>
            <person name="Doricent M."/>
            <person name="Dorje P."/>
            <person name="Dorjee K."/>
            <person name="Dupes A."/>
            <person name="Elong R."/>
            <person name="Falk J."/>
            <person name="Farina A."/>
            <person name="Faro S."/>
            <person name="Ferguson D."/>
            <person name="Fisher S."/>
            <person name="Foley C.D."/>
            <person name="Franke A."/>
            <person name="Friedrich D."/>
            <person name="Gadbois L."/>
            <person name="Gearin G."/>
            <person name="Gearin C.R."/>
            <person name="Giannoukos G."/>
            <person name="Goode T."/>
            <person name="Graham J."/>
            <person name="Grandbois E."/>
            <person name="Grewal S."/>
            <person name="Gyaltsen K."/>
            <person name="Hafez N."/>
            <person name="Hagos B."/>
            <person name="Hall J."/>
            <person name="Henson C."/>
            <person name="Hollinger A."/>
            <person name="Honan T."/>
            <person name="Huard M.D."/>
            <person name="Hughes L."/>
            <person name="Hurhula B."/>
            <person name="Husby M.E."/>
            <person name="Kamat A."/>
            <person name="Kanga B."/>
            <person name="Kashin S."/>
            <person name="Khazanovich D."/>
            <person name="Kisner P."/>
            <person name="Lance K."/>
            <person name="Lara M."/>
            <person name="Lee W."/>
            <person name="Lennon N."/>
            <person name="Letendre F."/>
            <person name="LeVine R."/>
            <person name="Lipovsky A."/>
            <person name="Liu X."/>
            <person name="Liu J."/>
            <person name="Liu S."/>
            <person name="Lokyitsang T."/>
            <person name="Lokyitsang Y."/>
            <person name="Lubonja R."/>
            <person name="Lui A."/>
            <person name="MacDonald P."/>
            <person name="Magnisalis V."/>
            <person name="Maru K."/>
            <person name="Matthews C."/>
            <person name="McCusker W."/>
            <person name="McDonough S."/>
            <person name="Mehta T."/>
            <person name="Meldrim J."/>
            <person name="Meneus L."/>
            <person name="Mihai O."/>
            <person name="Mihalev A."/>
            <person name="Mihova T."/>
            <person name="Mittelman R."/>
            <person name="Mlenga V."/>
            <person name="Montmayeur A."/>
            <person name="Mulrain L."/>
            <person name="Navidi A."/>
            <person name="Naylor J."/>
            <person name="Negash T."/>
            <person name="Nguyen T."/>
            <person name="Nguyen N."/>
            <person name="Nicol R."/>
            <person name="Norbu C."/>
            <person name="Norbu N."/>
            <person name="Novod N."/>
            <person name="O'Neill B."/>
            <person name="Osman S."/>
            <person name="Markiewicz E."/>
            <person name="Oyono O.L."/>
            <person name="Patti C."/>
            <person name="Phunkhang P."/>
            <person name="Pierre F."/>
            <person name="Priest M."/>
            <person name="Raghuraman S."/>
            <person name="Rege F."/>
            <person name="Reyes R."/>
            <person name="Rise C."/>
            <person name="Rogov P."/>
            <person name="Ross K."/>
            <person name="Ryan E."/>
            <person name="Settipalli S."/>
            <person name="Shea T."/>
            <person name="Sherpa N."/>
            <person name="Shi L."/>
            <person name="Shih D."/>
            <person name="Sparrow T."/>
            <person name="Spaulding J."/>
            <person name="Stalker J."/>
            <person name="Stange-Thomann N."/>
            <person name="Stavropoulos S."/>
            <person name="Stone C."/>
            <person name="Strader C."/>
            <person name="Tesfaye S."/>
            <person name="Thomson T."/>
            <person name="Thoulutsang Y."/>
            <person name="Thoulutsang D."/>
            <person name="Topham K."/>
            <person name="Topping I."/>
            <person name="Tsamla T."/>
            <person name="Vassiliev H."/>
            <person name="Vo A."/>
            <person name="Wangchuk T."/>
            <person name="Wangdi T."/>
            <person name="Weiand M."/>
            <person name="Wilkinson J."/>
            <person name="Wilson A."/>
            <person name="Yadav S."/>
            <person name="Young G."/>
            <person name="Yu Q."/>
            <person name="Zembek L."/>
            <person name="Zhong D."/>
            <person name="Zimmer A."/>
            <person name="Zwirko Z."/>
            <person name="Jaffe D.B."/>
            <person name="Alvarez P."/>
            <person name="Brockman W."/>
            <person name="Butler J."/>
            <person name="Chin C."/>
            <person name="Gnerre S."/>
            <person name="Grabherr M."/>
            <person name="Kleber M."/>
            <person name="Mauceli E."/>
            <person name="MacCallum I."/>
        </authorList>
    </citation>
    <scope>NUCLEOTIDE SEQUENCE [LARGE SCALE GENOMIC DNA]</scope>
    <source>
        <strain evidence="9">MSH-3 / Tucson 14011-0111.49</strain>
    </source>
</reference>
<evidence type="ECO:0000256" key="2">
    <source>
        <dbReference type="ARBA" id="ARBA00022448"/>
    </source>
</evidence>
<feature type="transmembrane region" description="Helical" evidence="7">
    <location>
        <begin position="198"/>
        <end position="218"/>
    </location>
</feature>
<sequence length="240" mass="26970">MDAGQGARHARHVRLYRQCIWHDHHAGNQWTAGCLISWVDGFGLIWAIVYFIFGASCPSQYKRITQEERSMIELALSGQVNQTELKTPLLRIFSSPPFLVLIVSHSVFNWGFWTLLTECPSYMKSVLGKDIKSNAVLSSLPYVSMLFMSFVFSTMSAQLNNRNCISTGTSRKLFNTIGLWIPMITIIGLGYVRADQSTLAVVLLCFTVGMSGATYLGFNMNHLDLSPNFGKKKLSAERRK</sequence>
<dbReference type="Proteomes" id="UP000008744">
    <property type="component" value="Unassembled WGS sequence"/>
</dbReference>
<name>B4GDI5_DROPE</name>
<dbReference type="PANTHER" id="PTHR11662:SF280">
    <property type="entry name" value="FI21844P1-RELATED"/>
    <property type="match status" value="1"/>
</dbReference>
<feature type="transmembrane region" description="Helical" evidence="7">
    <location>
        <begin position="135"/>
        <end position="152"/>
    </location>
</feature>
<evidence type="ECO:0000313" key="8">
    <source>
        <dbReference type="EMBL" id="EDW31642.1"/>
    </source>
</evidence>
<evidence type="ECO:0000256" key="6">
    <source>
        <dbReference type="ARBA" id="ARBA00023136"/>
    </source>
</evidence>
<feature type="transmembrane region" description="Helical" evidence="7">
    <location>
        <begin position="30"/>
        <end position="53"/>
    </location>
</feature>
<dbReference type="FunFam" id="1.20.1250.20:FF:000003">
    <property type="entry name" value="Solute carrier family 17 member 3"/>
    <property type="match status" value="1"/>
</dbReference>
<dbReference type="GO" id="GO:0015293">
    <property type="term" value="F:symporter activity"/>
    <property type="evidence" value="ECO:0007669"/>
    <property type="project" value="UniProtKB-KW"/>
</dbReference>
<dbReference type="SUPFAM" id="SSF103473">
    <property type="entry name" value="MFS general substrate transporter"/>
    <property type="match status" value="1"/>
</dbReference>
<dbReference type="OMA" id="SHRVPLM"/>
<comment type="subcellular location">
    <subcellularLocation>
        <location evidence="1">Membrane</location>
        <topology evidence="1">Multi-pass membrane protein</topology>
    </subcellularLocation>
</comment>
<keyword evidence="9" id="KW-1185">Reference proteome</keyword>
<proteinExistence type="predicted"/>
<feature type="transmembrane region" description="Helical" evidence="7">
    <location>
        <begin position="98"/>
        <end position="115"/>
    </location>
</feature>
<dbReference type="HOGENOM" id="CLU_1157471_0_0_1"/>
<dbReference type="PANTHER" id="PTHR11662">
    <property type="entry name" value="SOLUTE CARRIER FAMILY 17"/>
    <property type="match status" value="1"/>
</dbReference>
<dbReference type="Gene3D" id="1.20.1250.20">
    <property type="entry name" value="MFS general substrate transporter like domains"/>
    <property type="match status" value="1"/>
</dbReference>
<keyword evidence="2" id="KW-0813">Transport</keyword>
<evidence type="ECO:0000313" key="9">
    <source>
        <dbReference type="Proteomes" id="UP000008744"/>
    </source>
</evidence>
<dbReference type="GO" id="GO:0006820">
    <property type="term" value="P:monoatomic anion transport"/>
    <property type="evidence" value="ECO:0007669"/>
    <property type="project" value="TreeGrafter"/>
</dbReference>
<accession>B4GDI5</accession>
<dbReference type="eggNOG" id="KOG2532">
    <property type="taxonomic scope" value="Eukaryota"/>
</dbReference>
<dbReference type="AlphaFoldDB" id="B4GDI5"/>
<evidence type="ECO:0000256" key="4">
    <source>
        <dbReference type="ARBA" id="ARBA00022847"/>
    </source>
</evidence>
<dbReference type="STRING" id="7234.B4GDI5"/>
<evidence type="ECO:0000256" key="7">
    <source>
        <dbReference type="SAM" id="Phobius"/>
    </source>
</evidence>
<dbReference type="PhylomeDB" id="B4GDI5"/>
<organism evidence="9">
    <name type="scientific">Drosophila persimilis</name>
    <name type="common">Fruit fly</name>
    <dbReference type="NCBI Taxonomy" id="7234"/>
    <lineage>
        <taxon>Eukaryota</taxon>
        <taxon>Metazoa</taxon>
        <taxon>Ecdysozoa</taxon>
        <taxon>Arthropoda</taxon>
        <taxon>Hexapoda</taxon>
        <taxon>Insecta</taxon>
        <taxon>Pterygota</taxon>
        <taxon>Neoptera</taxon>
        <taxon>Endopterygota</taxon>
        <taxon>Diptera</taxon>
        <taxon>Brachycera</taxon>
        <taxon>Muscomorpha</taxon>
        <taxon>Ephydroidea</taxon>
        <taxon>Drosophilidae</taxon>
        <taxon>Drosophila</taxon>
        <taxon>Sophophora</taxon>
    </lineage>
</organism>
<dbReference type="GO" id="GO:0016020">
    <property type="term" value="C:membrane"/>
    <property type="evidence" value="ECO:0007669"/>
    <property type="project" value="UniProtKB-SubCell"/>
</dbReference>
<gene>
    <name evidence="8" type="primary">Dper\GL10851</name>
    <name evidence="8" type="ORF">Dper_GL10851</name>
</gene>
<keyword evidence="5 7" id="KW-1133">Transmembrane helix</keyword>
<evidence type="ECO:0000256" key="5">
    <source>
        <dbReference type="ARBA" id="ARBA00022989"/>
    </source>
</evidence>
<feature type="transmembrane region" description="Helical" evidence="7">
    <location>
        <begin position="173"/>
        <end position="192"/>
    </location>
</feature>